<name>A0ABD2ALQ1_VESMC</name>
<feature type="transmembrane region" description="Helical" evidence="1">
    <location>
        <begin position="115"/>
        <end position="136"/>
    </location>
</feature>
<keyword evidence="3" id="KW-1185">Reference proteome</keyword>
<protein>
    <submittedName>
        <fullName evidence="2">Uncharacterized protein</fullName>
    </submittedName>
</protein>
<proteinExistence type="predicted"/>
<keyword evidence="1" id="KW-1133">Transmembrane helix</keyword>
<gene>
    <name evidence="2" type="ORF">V1477_020362</name>
</gene>
<dbReference type="EMBL" id="JAYRBN010000116">
    <property type="protein sequence ID" value="KAL2721542.1"/>
    <property type="molecule type" value="Genomic_DNA"/>
</dbReference>
<organism evidence="2 3">
    <name type="scientific">Vespula maculifrons</name>
    <name type="common">Eastern yellow jacket</name>
    <name type="synonym">Wasp</name>
    <dbReference type="NCBI Taxonomy" id="7453"/>
    <lineage>
        <taxon>Eukaryota</taxon>
        <taxon>Metazoa</taxon>
        <taxon>Ecdysozoa</taxon>
        <taxon>Arthropoda</taxon>
        <taxon>Hexapoda</taxon>
        <taxon>Insecta</taxon>
        <taxon>Pterygota</taxon>
        <taxon>Neoptera</taxon>
        <taxon>Endopterygota</taxon>
        <taxon>Hymenoptera</taxon>
        <taxon>Apocrita</taxon>
        <taxon>Aculeata</taxon>
        <taxon>Vespoidea</taxon>
        <taxon>Vespidae</taxon>
        <taxon>Vespinae</taxon>
        <taxon>Vespula</taxon>
    </lineage>
</organism>
<evidence type="ECO:0000256" key="1">
    <source>
        <dbReference type="SAM" id="Phobius"/>
    </source>
</evidence>
<keyword evidence="1" id="KW-0472">Membrane</keyword>
<keyword evidence="1" id="KW-0812">Transmembrane</keyword>
<evidence type="ECO:0000313" key="3">
    <source>
        <dbReference type="Proteomes" id="UP001607303"/>
    </source>
</evidence>
<dbReference type="Proteomes" id="UP001607303">
    <property type="component" value="Unassembled WGS sequence"/>
</dbReference>
<evidence type="ECO:0000313" key="2">
    <source>
        <dbReference type="EMBL" id="KAL2721542.1"/>
    </source>
</evidence>
<dbReference type="AlphaFoldDB" id="A0ABD2ALQ1"/>
<reference evidence="2 3" key="1">
    <citation type="journal article" date="2024" name="Ann. Entomol. Soc. Am.">
        <title>Genomic analyses of the southern and eastern yellowjacket wasps (Hymenoptera: Vespidae) reveal evolutionary signatures of social life.</title>
        <authorList>
            <person name="Catto M.A."/>
            <person name="Caine P.B."/>
            <person name="Orr S.E."/>
            <person name="Hunt B.G."/>
            <person name="Goodisman M.A.D."/>
        </authorList>
    </citation>
    <scope>NUCLEOTIDE SEQUENCE [LARGE SCALE GENOMIC DNA]</scope>
    <source>
        <strain evidence="2">232</strain>
        <tissue evidence="2">Head and thorax</tissue>
    </source>
</reference>
<sequence length="146" mass="17406">MLSTKEFINYIVTRTVIFFQIFDGHSFFNLFFINPCISLFKVQLYRQDLVIYFPVLLDRTNIYMCEQKHNQEEGLSYGDNEGCPYDMYVYQSTYASMHFVFSCGRKVATMNIIHLLQNFFSCLFFLLLSIFYAISIKVDLDIFYKK</sequence>
<accession>A0ABD2ALQ1</accession>
<comment type="caution">
    <text evidence="2">The sequence shown here is derived from an EMBL/GenBank/DDBJ whole genome shotgun (WGS) entry which is preliminary data.</text>
</comment>